<comment type="similarity">
    <text evidence="1">Belongs to the transferase hexapeptide repeat family.</text>
</comment>
<evidence type="ECO:0000313" key="8">
    <source>
        <dbReference type="Proteomes" id="UP000867745"/>
    </source>
</evidence>
<dbReference type="CDD" id="cd03360">
    <property type="entry name" value="LbH_AT_putative"/>
    <property type="match status" value="1"/>
</dbReference>
<dbReference type="SUPFAM" id="SSF51161">
    <property type="entry name" value="Trimeric LpxA-like enzymes"/>
    <property type="match status" value="1"/>
</dbReference>
<feature type="active site" description="Proton acceptor" evidence="4">
    <location>
        <position position="137"/>
    </location>
</feature>
<keyword evidence="3" id="KW-0677">Repeat</keyword>
<reference evidence="7" key="2">
    <citation type="submission" date="2020-11" db="EMBL/GenBank/DDBJ databases">
        <authorList>
            <consortium name="NCBI Pathogen Detection Project"/>
        </authorList>
    </citation>
    <scope>NUCLEOTIDE SEQUENCE</scope>
    <source>
        <strain evidence="7">RS189</strain>
    </source>
</reference>
<dbReference type="NCBIfam" id="TIGR03570">
    <property type="entry name" value="NeuD_NnaD"/>
    <property type="match status" value="1"/>
</dbReference>
<dbReference type="InterPro" id="IPR011004">
    <property type="entry name" value="Trimer_LpxA-like_sf"/>
</dbReference>
<dbReference type="PROSITE" id="PS00101">
    <property type="entry name" value="HEXAPEP_TRANSFERASES"/>
    <property type="match status" value="1"/>
</dbReference>
<evidence type="ECO:0000313" key="7">
    <source>
        <dbReference type="EMBL" id="HAT7590624.1"/>
    </source>
</evidence>
<dbReference type="InterPro" id="IPR050179">
    <property type="entry name" value="Trans_hexapeptide_repeat"/>
</dbReference>
<dbReference type="Proteomes" id="UP000867745">
    <property type="component" value="Unassembled WGS sequence"/>
</dbReference>
<feature type="binding site" evidence="5">
    <location>
        <position position="70"/>
    </location>
    <ligand>
        <name>substrate</name>
    </ligand>
</feature>
<name>A0AA38DQ57_9ENTR</name>
<keyword evidence="2" id="KW-0808">Transferase</keyword>
<dbReference type="GO" id="GO:0016747">
    <property type="term" value="F:acyltransferase activity, transferring groups other than amino-acyl groups"/>
    <property type="evidence" value="ECO:0007669"/>
    <property type="project" value="UniProtKB-ARBA"/>
</dbReference>
<dbReference type="InterPro" id="IPR020019">
    <property type="entry name" value="AcTrfase_PglD-like"/>
</dbReference>
<dbReference type="InterPro" id="IPR018357">
    <property type="entry name" value="Hexapep_transf_CS"/>
</dbReference>
<evidence type="ECO:0000256" key="4">
    <source>
        <dbReference type="PIRSR" id="PIRSR620019-1"/>
    </source>
</evidence>
<proteinExistence type="inferred from homology"/>
<gene>
    <name evidence="7" type="ORF">JAW44_000315</name>
</gene>
<dbReference type="Gene3D" id="3.40.50.20">
    <property type="match status" value="1"/>
</dbReference>
<dbReference type="EMBL" id="DACUGV010000001">
    <property type="protein sequence ID" value="HAT7590624.1"/>
    <property type="molecule type" value="Genomic_DNA"/>
</dbReference>
<evidence type="ECO:0000256" key="1">
    <source>
        <dbReference type="ARBA" id="ARBA00007274"/>
    </source>
</evidence>
<organism evidence="7 8">
    <name type="scientific">Citrobacter werkmanii</name>
    <dbReference type="NCBI Taxonomy" id="67827"/>
    <lineage>
        <taxon>Bacteria</taxon>
        <taxon>Pseudomonadati</taxon>
        <taxon>Pseudomonadota</taxon>
        <taxon>Gammaproteobacteria</taxon>
        <taxon>Enterobacterales</taxon>
        <taxon>Enterobacteriaceae</taxon>
        <taxon>Citrobacter</taxon>
        <taxon>Citrobacter freundii complex</taxon>
    </lineage>
</organism>
<dbReference type="Gene3D" id="2.160.10.10">
    <property type="entry name" value="Hexapeptide repeat proteins"/>
    <property type="match status" value="1"/>
</dbReference>
<dbReference type="InterPro" id="IPR041561">
    <property type="entry name" value="PglD_N"/>
</dbReference>
<dbReference type="Pfam" id="PF17836">
    <property type="entry name" value="PglD_N"/>
    <property type="match status" value="1"/>
</dbReference>
<feature type="site" description="Increases basicity of active site His" evidence="4">
    <location>
        <position position="138"/>
    </location>
</feature>
<sequence>MMKNKIAVYGGGGHGKVVAEIIELSGNNEVFFFDEQWPSVLKNEHWPLNGNLATLIENINSYDGVIVAIGNNKIRVNVFNELKRINAPLQSFIHPTACISRYSQIGIGSVIMAHAAINPFVTIGDAVIVNTAATIDHDSVVSNGSHICPGVHLSGAVKVGESVMIGVGAQVVQCINIGDDAVVGAGTNVIFDVEPNTIVVGNPAKLIQKKG</sequence>
<evidence type="ECO:0000256" key="2">
    <source>
        <dbReference type="ARBA" id="ARBA00022679"/>
    </source>
</evidence>
<accession>A0AA38DQ57</accession>
<reference evidence="7" key="1">
    <citation type="journal article" date="2018" name="Genome Biol.">
        <title>SKESA: strategic k-mer extension for scrupulous assemblies.</title>
        <authorList>
            <person name="Souvorov A."/>
            <person name="Agarwala R."/>
            <person name="Lipman D.J."/>
        </authorList>
    </citation>
    <scope>NUCLEOTIDE SEQUENCE</scope>
    <source>
        <strain evidence="7">RS189</strain>
    </source>
</reference>
<evidence type="ECO:0000256" key="3">
    <source>
        <dbReference type="ARBA" id="ARBA00022737"/>
    </source>
</evidence>
<feature type="binding site" evidence="5">
    <location>
        <position position="146"/>
    </location>
    <ligand>
        <name>acetyl-CoA</name>
        <dbReference type="ChEBI" id="CHEBI:57288"/>
    </ligand>
</feature>
<feature type="domain" description="PglD N-terminal" evidence="6">
    <location>
        <begin position="5"/>
        <end position="82"/>
    </location>
</feature>
<evidence type="ECO:0000256" key="5">
    <source>
        <dbReference type="PIRSR" id="PIRSR620019-2"/>
    </source>
</evidence>
<evidence type="ECO:0000259" key="6">
    <source>
        <dbReference type="Pfam" id="PF17836"/>
    </source>
</evidence>
<dbReference type="PANTHER" id="PTHR43300:SF7">
    <property type="entry name" value="UDP-N-ACETYLBACILLOSAMINE N-ACETYLTRANSFERASE"/>
    <property type="match status" value="1"/>
</dbReference>
<protein>
    <submittedName>
        <fullName evidence="7">Acetyltransferase</fullName>
    </submittedName>
</protein>
<dbReference type="RefSeq" id="WP_137365993.1">
    <property type="nucleotide sequence ID" value="NZ_JAVRFM010000001.1"/>
</dbReference>
<dbReference type="AlphaFoldDB" id="A0AA38DQ57"/>
<comment type="caution">
    <text evidence="7">The sequence shown here is derived from an EMBL/GenBank/DDBJ whole genome shotgun (WGS) entry which is preliminary data.</text>
</comment>
<dbReference type="PANTHER" id="PTHR43300">
    <property type="entry name" value="ACETYLTRANSFERASE"/>
    <property type="match status" value="1"/>
</dbReference>